<dbReference type="CDD" id="cd06130">
    <property type="entry name" value="DNA_pol_III_epsilon_like"/>
    <property type="match status" value="1"/>
</dbReference>
<protein>
    <recommendedName>
        <fullName evidence="1">BRCT domain-containing protein</fullName>
    </recommendedName>
</protein>
<dbReference type="SUPFAM" id="SSF52113">
    <property type="entry name" value="BRCT domain"/>
    <property type="match status" value="1"/>
</dbReference>
<keyword evidence="3" id="KW-1185">Reference proteome</keyword>
<comment type="caution">
    <text evidence="2">The sequence shown here is derived from an EMBL/GenBank/DDBJ whole genome shotgun (WGS) entry which is preliminary data.</text>
</comment>
<accession>A0ABP7XZ77</accession>
<dbReference type="InterPro" id="IPR036420">
    <property type="entry name" value="BRCT_dom_sf"/>
</dbReference>
<evidence type="ECO:0000313" key="3">
    <source>
        <dbReference type="Proteomes" id="UP001500266"/>
    </source>
</evidence>
<dbReference type="EMBL" id="BAABDO010000003">
    <property type="protein sequence ID" value="GAA4128161.1"/>
    <property type="molecule type" value="Genomic_DNA"/>
</dbReference>
<dbReference type="CDD" id="cd17748">
    <property type="entry name" value="BRCT_DNA_ligase_like"/>
    <property type="match status" value="1"/>
</dbReference>
<name>A0ABP7XZ77_9ACTN</name>
<dbReference type="Pfam" id="PF00533">
    <property type="entry name" value="BRCT"/>
    <property type="match status" value="1"/>
</dbReference>
<dbReference type="PANTHER" id="PTHR30231:SF42">
    <property type="entry name" value="EXONUCLEASE"/>
    <property type="match status" value="1"/>
</dbReference>
<gene>
    <name evidence="2" type="ORF">GCM10022416_03620</name>
</gene>
<dbReference type="InterPro" id="IPR013520">
    <property type="entry name" value="Ribonucl_H"/>
</dbReference>
<dbReference type="InterPro" id="IPR012337">
    <property type="entry name" value="RNaseH-like_sf"/>
</dbReference>
<dbReference type="SMART" id="SM00479">
    <property type="entry name" value="EXOIII"/>
    <property type="match status" value="1"/>
</dbReference>
<dbReference type="RefSeq" id="WP_345016700.1">
    <property type="nucleotide sequence ID" value="NZ_BAABDO010000003.1"/>
</dbReference>
<sequence length="308" mass="33273">MTGWVAIDFETANAFPGSVCAVGLVRVADGKIIGEWSSLIRPPQGYDYFDPWNVGIHGITAADVADAPGWEPTLKQIMAFADGDPFVAHYAPADTRFLARACEVSGIDIPDLRFACSAVLARQVWPELLSYKLPVVADHLGIDLDHHNVLSDARAAAQIVLAAQYRHGAPTLEELLDAYKIQMGEFRAGQRTGCRHRGSWRRAPFPEADPNADPDNPFYGLTVCFTGSPGMTKRQASERLAALGAKPVVNISKAVDLLVVGEVDPSWLAPGATMTGKLAKAQEYREQGCDIEIIDAGQFLERLSAAEG</sequence>
<proteinExistence type="predicted"/>
<dbReference type="Proteomes" id="UP001500266">
    <property type="component" value="Unassembled WGS sequence"/>
</dbReference>
<dbReference type="Gene3D" id="3.30.420.10">
    <property type="entry name" value="Ribonuclease H-like superfamily/Ribonuclease H"/>
    <property type="match status" value="1"/>
</dbReference>
<organism evidence="2 3">
    <name type="scientific">Actinomadura keratinilytica</name>
    <dbReference type="NCBI Taxonomy" id="547461"/>
    <lineage>
        <taxon>Bacteria</taxon>
        <taxon>Bacillati</taxon>
        <taxon>Actinomycetota</taxon>
        <taxon>Actinomycetes</taxon>
        <taxon>Streptosporangiales</taxon>
        <taxon>Thermomonosporaceae</taxon>
        <taxon>Actinomadura</taxon>
    </lineage>
</organism>
<feature type="domain" description="BRCT" evidence="1">
    <location>
        <begin position="213"/>
        <end position="268"/>
    </location>
</feature>
<dbReference type="PROSITE" id="PS50172">
    <property type="entry name" value="BRCT"/>
    <property type="match status" value="1"/>
</dbReference>
<dbReference type="Pfam" id="PF00929">
    <property type="entry name" value="RNase_T"/>
    <property type="match status" value="1"/>
</dbReference>
<dbReference type="Gene3D" id="3.40.50.10190">
    <property type="entry name" value="BRCT domain"/>
    <property type="match status" value="1"/>
</dbReference>
<reference evidence="3" key="1">
    <citation type="journal article" date="2019" name="Int. J. Syst. Evol. Microbiol.">
        <title>The Global Catalogue of Microorganisms (GCM) 10K type strain sequencing project: providing services to taxonomists for standard genome sequencing and annotation.</title>
        <authorList>
            <consortium name="The Broad Institute Genomics Platform"/>
            <consortium name="The Broad Institute Genome Sequencing Center for Infectious Disease"/>
            <person name="Wu L."/>
            <person name="Ma J."/>
        </authorList>
    </citation>
    <scope>NUCLEOTIDE SEQUENCE [LARGE SCALE GENOMIC DNA]</scope>
    <source>
        <strain evidence="3">JCM 17316</strain>
    </source>
</reference>
<dbReference type="SUPFAM" id="SSF53098">
    <property type="entry name" value="Ribonuclease H-like"/>
    <property type="match status" value="1"/>
</dbReference>
<evidence type="ECO:0000313" key="2">
    <source>
        <dbReference type="EMBL" id="GAA4128161.1"/>
    </source>
</evidence>
<dbReference type="PANTHER" id="PTHR30231">
    <property type="entry name" value="DNA POLYMERASE III SUBUNIT EPSILON"/>
    <property type="match status" value="1"/>
</dbReference>
<evidence type="ECO:0000259" key="1">
    <source>
        <dbReference type="PROSITE" id="PS50172"/>
    </source>
</evidence>
<dbReference type="InterPro" id="IPR036397">
    <property type="entry name" value="RNaseH_sf"/>
</dbReference>
<dbReference type="InterPro" id="IPR001357">
    <property type="entry name" value="BRCT_dom"/>
</dbReference>